<sequence>MRKCFFPMSDYTYDMLSEAESLGSEALSLGSSAGSEALSLGSEVAAGGGEGLRVGKHALRAGKVAFISKANDVKDYLESEAVQDKADVAWAESAAAYDVGKKNLIKMVEGVGAATSSFGNFDFAVKFDLFRDFFQIIGLFFAGIEWPDSFREFFGSIFRVFSLTLPDLITVEPSVVQNIWFWFLFLFSISLFSTIVRARVTTDDIREGLEARHWVDSSKRKRLTVQIVLTILTTLFMPCTEVALRIMVCDSEWITAFDSCYSVQHIMYIVAAVVMFVIISIGLPVACYLLIQSYKPIPRIYNAEGHRVPYALRKTVYRNELRRDKTPYSFLYYGYERSWAHYKVIIMGVKLMLAVLIITLSRNNAIYEGQSRALQVIQISGVLLVMVVFAAVAFRISPFLLRENDLIDRCGRVTSVLTAFIGFILVFDVWDESNWGIVLNVLHVLNLLFMALLFFTGVSFFAKCCKNTFKMLTFTPDPRKPSRDLFFSPSLNLLTARKQRIWHEFWDGLFMVHDEFKPPESQKWAFAQPSVTNTKRAIREASDSYSSTSESDGRAARPASASLFADAAAKQSDITAADTAPYLQNFQGTVGERHFENKRIVEVVGFHAYEHAVLDSNSDSALQIQHDVLKYIVGLDVYYEGMPEDGELDSFTCFGRAYALPFPFTVVMVYDDDDDHVFLREQARLREFIDQNRFSEIMRRRYLRTRIRALDGKIVYFFHKARIQKWKEERRGSTTKRFKVFVDFKFRRGKLRITGYKRKNPFQTSDGAILNMSEGFGFTIAYQDGEGDDDAGGHWTDEPLLLRDTDFGHNKRNEFEETKKIQRLLYHVDNQAIWKPRHKKVLRAFHDYRRHWLNEFRHKASTLSYEFHYHIYNSSYVPYKNLVAYLRNYEQNELLRTLPERHATGLRLLYERLRFFDAHPGNAVWFVFWHDLWANNSSFSAFEEADEYLNPANPTAIAYHPLDQEDLEYLLREIGVWSYFSRRLMDKLYARMEEIVDADDPHPALLAPRDFHRSKLVDSLDVSDIDSEPSLGSSFTSGSDEYTFASASYSDSS</sequence>
<keyword evidence="2" id="KW-1133">Transmembrane helix</keyword>
<dbReference type="PANTHER" id="PTHR11319:SF35">
    <property type="entry name" value="OUTER MEMBRANE PROTEIN PMPC-RELATED"/>
    <property type="match status" value="1"/>
</dbReference>
<accession>A0A0L0DKH1</accession>
<feature type="transmembrane region" description="Helical" evidence="2">
    <location>
        <begin position="179"/>
        <end position="196"/>
    </location>
</feature>
<dbReference type="PANTHER" id="PTHR11319">
    <property type="entry name" value="G PROTEIN-COUPLED RECEPTOR-RELATED"/>
    <property type="match status" value="1"/>
</dbReference>
<dbReference type="GeneID" id="25570098"/>
<evidence type="ECO:0000313" key="3">
    <source>
        <dbReference type="EMBL" id="KNC52710.1"/>
    </source>
</evidence>
<dbReference type="OMA" id="RIWHEFW"/>
<dbReference type="RefSeq" id="XP_013755125.1">
    <property type="nucleotide sequence ID" value="XM_013899671.1"/>
</dbReference>
<feature type="compositionally biased region" description="Polar residues" evidence="1">
    <location>
        <begin position="1030"/>
        <end position="1053"/>
    </location>
</feature>
<proteinExistence type="predicted"/>
<protein>
    <submittedName>
        <fullName evidence="3">Uncharacterized protein</fullName>
    </submittedName>
</protein>
<keyword evidence="2" id="KW-0472">Membrane</keyword>
<feature type="transmembrane region" description="Helical" evidence="2">
    <location>
        <begin position="442"/>
        <end position="462"/>
    </location>
</feature>
<dbReference type="AlphaFoldDB" id="A0A0L0DKH1"/>
<evidence type="ECO:0000256" key="1">
    <source>
        <dbReference type="SAM" id="MobiDB-lite"/>
    </source>
</evidence>
<feature type="transmembrane region" description="Helical" evidence="2">
    <location>
        <begin position="344"/>
        <end position="361"/>
    </location>
</feature>
<feature type="transmembrane region" description="Helical" evidence="2">
    <location>
        <begin position="227"/>
        <end position="246"/>
    </location>
</feature>
<evidence type="ECO:0000313" key="4">
    <source>
        <dbReference type="Proteomes" id="UP000054408"/>
    </source>
</evidence>
<keyword evidence="2" id="KW-0812">Transmembrane</keyword>
<reference evidence="3 4" key="1">
    <citation type="submission" date="2010-05" db="EMBL/GenBank/DDBJ databases">
        <title>The Genome Sequence of Thecamonas trahens ATCC 50062.</title>
        <authorList>
            <consortium name="The Broad Institute Genome Sequencing Platform"/>
            <person name="Russ C."/>
            <person name="Cuomo C."/>
            <person name="Shea T."/>
            <person name="Young S.K."/>
            <person name="Zeng Q."/>
            <person name="Koehrsen M."/>
            <person name="Haas B."/>
            <person name="Borodovsky M."/>
            <person name="Guigo R."/>
            <person name="Alvarado L."/>
            <person name="Berlin A."/>
            <person name="Bochicchio J."/>
            <person name="Borenstein D."/>
            <person name="Chapman S."/>
            <person name="Chen Z."/>
            <person name="Freedman E."/>
            <person name="Gellesch M."/>
            <person name="Goldberg J."/>
            <person name="Griggs A."/>
            <person name="Gujja S."/>
            <person name="Heilman E."/>
            <person name="Heiman D."/>
            <person name="Hepburn T."/>
            <person name="Howarth C."/>
            <person name="Jen D."/>
            <person name="Larson L."/>
            <person name="Mehta T."/>
            <person name="Park D."/>
            <person name="Pearson M."/>
            <person name="Roberts A."/>
            <person name="Saif S."/>
            <person name="Shenoy N."/>
            <person name="Sisk P."/>
            <person name="Stolte C."/>
            <person name="Sykes S."/>
            <person name="Thomson T."/>
            <person name="Walk T."/>
            <person name="White J."/>
            <person name="Yandava C."/>
            <person name="Burger G."/>
            <person name="Gray M.W."/>
            <person name="Holland P.W.H."/>
            <person name="King N."/>
            <person name="Lang F.B.F."/>
            <person name="Roger A.J."/>
            <person name="Ruiz-Trillo I."/>
            <person name="Lander E."/>
            <person name="Nusbaum C."/>
        </authorList>
    </citation>
    <scope>NUCLEOTIDE SEQUENCE [LARGE SCALE GENOMIC DNA]</scope>
    <source>
        <strain evidence="3 4">ATCC 50062</strain>
    </source>
</reference>
<feature type="transmembrane region" description="Helical" evidence="2">
    <location>
        <begin position="266"/>
        <end position="291"/>
    </location>
</feature>
<dbReference type="OrthoDB" id="10261361at2759"/>
<dbReference type="EMBL" id="GL349475">
    <property type="protein sequence ID" value="KNC52710.1"/>
    <property type="molecule type" value="Genomic_DNA"/>
</dbReference>
<feature type="transmembrane region" description="Helical" evidence="2">
    <location>
        <begin position="373"/>
        <end position="401"/>
    </location>
</feature>
<dbReference type="Proteomes" id="UP000054408">
    <property type="component" value="Unassembled WGS sequence"/>
</dbReference>
<feature type="transmembrane region" description="Helical" evidence="2">
    <location>
        <begin position="413"/>
        <end position="430"/>
    </location>
</feature>
<dbReference type="eggNOG" id="ENOG502QVFY">
    <property type="taxonomic scope" value="Eukaryota"/>
</dbReference>
<feature type="region of interest" description="Disordered" evidence="1">
    <location>
        <begin position="1027"/>
        <end position="1053"/>
    </location>
</feature>
<evidence type="ECO:0000256" key="2">
    <source>
        <dbReference type="SAM" id="Phobius"/>
    </source>
</evidence>
<organism evidence="3 4">
    <name type="scientific">Thecamonas trahens ATCC 50062</name>
    <dbReference type="NCBI Taxonomy" id="461836"/>
    <lineage>
        <taxon>Eukaryota</taxon>
        <taxon>Apusozoa</taxon>
        <taxon>Apusomonadida</taxon>
        <taxon>Apusomonadidae</taxon>
        <taxon>Thecamonas</taxon>
    </lineage>
</organism>
<gene>
    <name evidence="3" type="ORF">AMSG_12183</name>
</gene>
<name>A0A0L0DKH1_THETB</name>
<dbReference type="STRING" id="461836.A0A0L0DKH1"/>
<keyword evidence="4" id="KW-1185">Reference proteome</keyword>